<evidence type="ECO:0000256" key="1">
    <source>
        <dbReference type="ARBA" id="ARBA00007633"/>
    </source>
</evidence>
<keyword evidence="4" id="KW-0970">Cilium biogenesis/degradation</keyword>
<reference evidence="10 11" key="1">
    <citation type="journal article" date="2014" name="Nat. Genet.">
        <title>Whole-genome sequence of a flatfish provides insights into ZW sex chromosome evolution and adaptation to a benthic lifestyle.</title>
        <authorList>
            <person name="Chen S."/>
            <person name="Zhang G."/>
            <person name="Shao C."/>
            <person name="Huang Q."/>
            <person name="Liu G."/>
            <person name="Zhang P."/>
            <person name="Song W."/>
            <person name="An N."/>
            <person name="Chalopin D."/>
            <person name="Volff J.N."/>
            <person name="Hong Y."/>
            <person name="Li Q."/>
            <person name="Sha Z."/>
            <person name="Zhou H."/>
            <person name="Xie M."/>
            <person name="Yu Q."/>
            <person name="Liu Y."/>
            <person name="Xiang H."/>
            <person name="Wang N."/>
            <person name="Wu K."/>
            <person name="Yang C."/>
            <person name="Zhou Q."/>
            <person name="Liao X."/>
            <person name="Yang L."/>
            <person name="Hu Q."/>
            <person name="Zhang J."/>
            <person name="Meng L."/>
            <person name="Jin L."/>
            <person name="Tian Y."/>
            <person name="Lian J."/>
            <person name="Yang J."/>
            <person name="Miao G."/>
            <person name="Liu S."/>
            <person name="Liang Z."/>
            <person name="Yan F."/>
            <person name="Li Y."/>
            <person name="Sun B."/>
            <person name="Zhang H."/>
            <person name="Zhang J."/>
            <person name="Zhu Y."/>
            <person name="Du M."/>
            <person name="Zhao Y."/>
            <person name="Schartl M."/>
            <person name="Tang Q."/>
            <person name="Wang J."/>
        </authorList>
    </citation>
    <scope>NUCLEOTIDE SEQUENCE</scope>
</reference>
<dbReference type="Proteomes" id="UP000265120">
    <property type="component" value="Chromosome 8"/>
</dbReference>
<reference evidence="10" key="3">
    <citation type="submission" date="2025-09" db="UniProtKB">
        <authorList>
            <consortium name="Ensembl"/>
        </authorList>
    </citation>
    <scope>IDENTIFICATION</scope>
</reference>
<feature type="chain" id="PRO_5018121497" evidence="7">
    <location>
        <begin position="25"/>
        <end position="607"/>
    </location>
</feature>
<evidence type="ECO:0000256" key="6">
    <source>
        <dbReference type="SAM" id="MobiDB-lite"/>
    </source>
</evidence>
<dbReference type="GeneTree" id="ENSGT00570000079101"/>
<evidence type="ECO:0000256" key="2">
    <source>
        <dbReference type="ARBA" id="ARBA00011495"/>
    </source>
</evidence>
<keyword evidence="5" id="KW-0325">Glycoprotein</keyword>
<proteinExistence type="inferred from homology"/>
<dbReference type="InterPro" id="IPR040354">
    <property type="entry name" value="TCTN1-3"/>
</dbReference>
<reference evidence="10" key="2">
    <citation type="submission" date="2025-08" db="UniProtKB">
        <authorList>
            <consortium name="Ensembl"/>
        </authorList>
    </citation>
    <scope>IDENTIFICATION</scope>
</reference>
<feature type="domain" description="Tectonic-1-3" evidence="8">
    <location>
        <begin position="370"/>
        <end position="531"/>
    </location>
</feature>
<feature type="signal peptide" evidence="7">
    <location>
        <begin position="1"/>
        <end position="24"/>
    </location>
</feature>
<dbReference type="InterPro" id="IPR057724">
    <property type="entry name" value="TCTN1-3_N"/>
</dbReference>
<dbReference type="Ensembl" id="ENSCSET00000013592.1">
    <property type="protein sequence ID" value="ENSCSEP00000013432.1"/>
    <property type="gene ID" value="ENSCSEG00000008643.1"/>
</dbReference>
<dbReference type="PANTHER" id="PTHR14611:SF4">
    <property type="entry name" value="TECTONIC-3"/>
    <property type="match status" value="1"/>
</dbReference>
<keyword evidence="11" id="KW-1185">Reference proteome</keyword>
<evidence type="ECO:0000313" key="10">
    <source>
        <dbReference type="Ensembl" id="ENSCSEP00000013432.1"/>
    </source>
</evidence>
<evidence type="ECO:0000259" key="8">
    <source>
        <dbReference type="Pfam" id="PF07773"/>
    </source>
</evidence>
<dbReference type="Pfam" id="PF25752">
    <property type="entry name" value="DUF1619_N"/>
    <property type="match status" value="1"/>
</dbReference>
<accession>A0A3P8VGH4</accession>
<feature type="compositionally biased region" description="Polar residues" evidence="6">
    <location>
        <begin position="57"/>
        <end position="71"/>
    </location>
</feature>
<evidence type="ECO:0000313" key="11">
    <source>
        <dbReference type="Proteomes" id="UP000265120"/>
    </source>
</evidence>
<protein>
    <submittedName>
        <fullName evidence="10">Tectonic family member 3</fullName>
    </submittedName>
</protein>
<dbReference type="STRING" id="244447.ENSCSEP00000013432"/>
<evidence type="ECO:0000256" key="5">
    <source>
        <dbReference type="ARBA" id="ARBA00023180"/>
    </source>
</evidence>
<dbReference type="PANTHER" id="PTHR14611">
    <property type="entry name" value="TECTONIC FAMILY MEMBER"/>
    <property type="match status" value="1"/>
</dbReference>
<evidence type="ECO:0000259" key="9">
    <source>
        <dbReference type="Pfam" id="PF25752"/>
    </source>
</evidence>
<dbReference type="InterPro" id="IPR011677">
    <property type="entry name" value="TCTN1-3_dom"/>
</dbReference>
<feature type="domain" description="Tectonic-1-3" evidence="8">
    <location>
        <begin position="199"/>
        <end position="352"/>
    </location>
</feature>
<name>A0A3P8VGH4_CYNSE</name>
<evidence type="ECO:0000256" key="7">
    <source>
        <dbReference type="SAM" id="SignalP"/>
    </source>
</evidence>
<feature type="compositionally biased region" description="Polar residues" evidence="6">
    <location>
        <begin position="40"/>
        <end position="49"/>
    </location>
</feature>
<dbReference type="InParanoid" id="A0A3P8VGH4"/>
<comment type="similarity">
    <text evidence="1">Belongs to the tectonic family.</text>
</comment>
<evidence type="ECO:0000256" key="4">
    <source>
        <dbReference type="ARBA" id="ARBA00022794"/>
    </source>
</evidence>
<dbReference type="AlphaFoldDB" id="A0A3P8VGH4"/>
<evidence type="ECO:0000256" key="3">
    <source>
        <dbReference type="ARBA" id="ARBA00022729"/>
    </source>
</evidence>
<dbReference type="GO" id="GO:0060271">
    <property type="term" value="P:cilium assembly"/>
    <property type="evidence" value="ECO:0007669"/>
    <property type="project" value="TreeGrafter"/>
</dbReference>
<dbReference type="Pfam" id="PF07773">
    <property type="entry name" value="TCTN_DUF1619"/>
    <property type="match status" value="2"/>
</dbReference>
<organism evidence="10 11">
    <name type="scientific">Cynoglossus semilaevis</name>
    <name type="common">Tongue sole</name>
    <dbReference type="NCBI Taxonomy" id="244447"/>
    <lineage>
        <taxon>Eukaryota</taxon>
        <taxon>Metazoa</taxon>
        <taxon>Chordata</taxon>
        <taxon>Craniata</taxon>
        <taxon>Vertebrata</taxon>
        <taxon>Euteleostomi</taxon>
        <taxon>Actinopterygii</taxon>
        <taxon>Neopterygii</taxon>
        <taxon>Teleostei</taxon>
        <taxon>Neoteleostei</taxon>
        <taxon>Acanthomorphata</taxon>
        <taxon>Carangaria</taxon>
        <taxon>Pleuronectiformes</taxon>
        <taxon>Pleuronectoidei</taxon>
        <taxon>Cynoglossidae</taxon>
        <taxon>Cynoglossinae</taxon>
        <taxon>Cynoglossus</taxon>
    </lineage>
</organism>
<feature type="region of interest" description="Disordered" evidence="6">
    <location>
        <begin position="40"/>
        <end position="77"/>
    </location>
</feature>
<keyword evidence="3 7" id="KW-0732">Signal</keyword>
<sequence>MNSLRRFLLLVFITIALCALLISAATEFGISSTTTDTPANVEAINSTTPAPGGTEAGVSTSIGSTSESAAPTESPEVATFTMQPQLVQPQRDCLCDLTPDFCDIGCCCDTVDCGVTNLSTVFTGCQQKARPEVCIEKWLIFRGNVESSLLSVTDSLFCVQTQDKAAPSVQDGLAPSASLGDSYHFSPPTPPSISHTRPFYRVDDVIQTFMVSSRVRGLLRQPAPGAAASFCMDRNPARFLRSLSQSCSRIMTPQACTTDPAFSASTYFSDLYLLKIPIDGSKQVSDSLIPVTPLSEWPEPVQQNNSCVNAVKSVEFIIGYTGRGELTFANVNVALADVDSTGLLLQTHSVKFQMDTSRSTPEPDLAFGLRVGSPIIGRIGGKVEALTTLGLSPGGTCSSERGGRVSISFTHNSITGCTISYPSSNCSELRSQVYGILQGPGVPEEISMNFGSQPYWTRVIVQECPVSPQETWDFGCILPKSLSIQVLWARQGLVDLPQNYILGAKYIFKCETFKSALSSRLILTTHVTFTDTTVYPISPRGSPKPDWKFPFSFFLRGMDELDGHTVSSGTEKFAGSLMLLTVMLLTGWEIMTSLFLRPPSFCPLWGA</sequence>
<feature type="domain" description="Tectonic-1-3 N-terminal" evidence="9">
    <location>
        <begin position="81"/>
        <end position="165"/>
    </location>
</feature>
<comment type="subunit">
    <text evidence="2">Part of the tectonic-like complex (also named B9 complex).</text>
</comment>
<dbReference type="GO" id="GO:0007224">
    <property type="term" value="P:smoothened signaling pathway"/>
    <property type="evidence" value="ECO:0007669"/>
    <property type="project" value="TreeGrafter"/>
</dbReference>